<sequence>MAELELIRIRHPRIDDGQRVIEVPASALSHYQRSGWESAVDPVEEPPGEAPADPPPDGKTAPEQDTEALAPAGASPLEGTEQPPRRRRATRGNE</sequence>
<name>A0A9W6MAR1_9ACTN</name>
<feature type="compositionally biased region" description="Pro residues" evidence="1">
    <location>
        <begin position="48"/>
        <end position="57"/>
    </location>
</feature>
<organism evidence="2 3">
    <name type="scientific">Streptosporangium carneum</name>
    <dbReference type="NCBI Taxonomy" id="47481"/>
    <lineage>
        <taxon>Bacteria</taxon>
        <taxon>Bacillati</taxon>
        <taxon>Actinomycetota</taxon>
        <taxon>Actinomycetes</taxon>
        <taxon>Streptosporangiales</taxon>
        <taxon>Streptosporangiaceae</taxon>
        <taxon>Streptosporangium</taxon>
    </lineage>
</organism>
<dbReference type="RefSeq" id="WP_271215866.1">
    <property type="nucleotide sequence ID" value="NZ_BAAAVD010000006.1"/>
</dbReference>
<keyword evidence="3" id="KW-1185">Reference proteome</keyword>
<proteinExistence type="predicted"/>
<comment type="caution">
    <text evidence="2">The sequence shown here is derived from an EMBL/GenBank/DDBJ whole genome shotgun (WGS) entry which is preliminary data.</text>
</comment>
<feature type="compositionally biased region" description="Basic residues" evidence="1">
    <location>
        <begin position="85"/>
        <end position="94"/>
    </location>
</feature>
<reference evidence="2" key="1">
    <citation type="journal article" date="2014" name="Int. J. Syst. Evol. Microbiol.">
        <title>Complete genome sequence of Corynebacterium casei LMG S-19264T (=DSM 44701T), isolated from a smear-ripened cheese.</title>
        <authorList>
            <consortium name="US DOE Joint Genome Institute (JGI-PGF)"/>
            <person name="Walter F."/>
            <person name="Albersmeier A."/>
            <person name="Kalinowski J."/>
            <person name="Ruckert C."/>
        </authorList>
    </citation>
    <scope>NUCLEOTIDE SEQUENCE</scope>
    <source>
        <strain evidence="2">VKM Ac-2007</strain>
    </source>
</reference>
<dbReference type="AlphaFoldDB" id="A0A9W6MAR1"/>
<protein>
    <submittedName>
        <fullName evidence="2">Uncharacterized protein</fullName>
    </submittedName>
</protein>
<dbReference type="Proteomes" id="UP001143474">
    <property type="component" value="Unassembled WGS sequence"/>
</dbReference>
<accession>A0A9W6MAR1</accession>
<evidence type="ECO:0000313" key="2">
    <source>
        <dbReference type="EMBL" id="GLK07316.1"/>
    </source>
</evidence>
<gene>
    <name evidence="2" type="ORF">GCM10017600_07210</name>
</gene>
<evidence type="ECO:0000256" key="1">
    <source>
        <dbReference type="SAM" id="MobiDB-lite"/>
    </source>
</evidence>
<feature type="region of interest" description="Disordered" evidence="1">
    <location>
        <begin position="30"/>
        <end position="94"/>
    </location>
</feature>
<reference evidence="2" key="2">
    <citation type="submission" date="2023-01" db="EMBL/GenBank/DDBJ databases">
        <authorList>
            <person name="Sun Q."/>
            <person name="Evtushenko L."/>
        </authorList>
    </citation>
    <scope>NUCLEOTIDE SEQUENCE</scope>
    <source>
        <strain evidence="2">VKM Ac-2007</strain>
    </source>
</reference>
<evidence type="ECO:0000313" key="3">
    <source>
        <dbReference type="Proteomes" id="UP001143474"/>
    </source>
</evidence>
<dbReference type="EMBL" id="BSEV01000001">
    <property type="protein sequence ID" value="GLK07316.1"/>
    <property type="molecule type" value="Genomic_DNA"/>
</dbReference>